<feature type="domain" description="FAS1" evidence="1">
    <location>
        <begin position="278"/>
        <end position="419"/>
    </location>
</feature>
<dbReference type="SUPFAM" id="SSF82153">
    <property type="entry name" value="FAS1 domain"/>
    <property type="match status" value="2"/>
</dbReference>
<organism evidence="2 3">
    <name type="scientific">Bacteroides difficilis</name>
    <dbReference type="NCBI Taxonomy" id="2763021"/>
    <lineage>
        <taxon>Bacteria</taxon>
        <taxon>Pseudomonadati</taxon>
        <taxon>Bacteroidota</taxon>
        <taxon>Bacteroidia</taxon>
        <taxon>Bacteroidales</taxon>
        <taxon>Bacteroidaceae</taxon>
        <taxon>Bacteroides</taxon>
    </lineage>
</organism>
<dbReference type="PANTHER" id="PTHR10900">
    <property type="entry name" value="PERIOSTIN-RELATED"/>
    <property type="match status" value="1"/>
</dbReference>
<gene>
    <name evidence="2" type="ORF">H8S67_00140</name>
</gene>
<evidence type="ECO:0000313" key="3">
    <source>
        <dbReference type="Proteomes" id="UP000600600"/>
    </source>
</evidence>
<proteinExistence type="predicted"/>
<dbReference type="Pfam" id="PF02469">
    <property type="entry name" value="Fasciclin"/>
    <property type="match status" value="1"/>
</dbReference>
<dbReference type="RefSeq" id="WP_186965975.1">
    <property type="nucleotide sequence ID" value="NZ_JACOOE010000001.1"/>
</dbReference>
<dbReference type="Gene3D" id="2.30.180.10">
    <property type="entry name" value="FAS1 domain"/>
    <property type="match status" value="2"/>
</dbReference>
<name>A0ABR7C6E8_9BACE</name>
<evidence type="ECO:0000259" key="1">
    <source>
        <dbReference type="PROSITE" id="PS50213"/>
    </source>
</evidence>
<reference evidence="2 3" key="1">
    <citation type="submission" date="2020-08" db="EMBL/GenBank/DDBJ databases">
        <title>Genome public.</title>
        <authorList>
            <person name="Liu C."/>
            <person name="Sun Q."/>
        </authorList>
    </citation>
    <scope>NUCLEOTIDE SEQUENCE [LARGE SCALE GENOMIC DNA]</scope>
    <source>
        <strain evidence="2 3">M27</strain>
    </source>
</reference>
<feature type="domain" description="FAS1" evidence="1">
    <location>
        <begin position="44"/>
        <end position="237"/>
    </location>
</feature>
<dbReference type="InterPro" id="IPR000782">
    <property type="entry name" value="FAS1_domain"/>
</dbReference>
<comment type="caution">
    <text evidence="2">The sequence shown here is derived from an EMBL/GenBank/DDBJ whole genome shotgun (WGS) entry which is preliminary data.</text>
</comment>
<dbReference type="InterPro" id="IPR050904">
    <property type="entry name" value="Adhesion/Biosynth-related"/>
</dbReference>
<dbReference type="Proteomes" id="UP000600600">
    <property type="component" value="Unassembled WGS sequence"/>
</dbReference>
<dbReference type="PROSITE" id="PS50213">
    <property type="entry name" value="FAS1"/>
    <property type="match status" value="2"/>
</dbReference>
<protein>
    <submittedName>
        <fullName evidence="2">Fasciclin domain-containing protein</fullName>
    </submittedName>
</protein>
<dbReference type="EMBL" id="JACOOE010000001">
    <property type="protein sequence ID" value="MBC5603089.1"/>
    <property type="molecule type" value="Genomic_DNA"/>
</dbReference>
<dbReference type="InterPro" id="IPR036378">
    <property type="entry name" value="FAS1_dom_sf"/>
</dbReference>
<keyword evidence="3" id="KW-1185">Reference proteome</keyword>
<evidence type="ECO:0000313" key="2">
    <source>
        <dbReference type="EMBL" id="MBC5603089.1"/>
    </source>
</evidence>
<sequence length="813" mass="91385">MIHTLLSLCKQSFGWLGTCWLVFLLVLTGCTDREEQYERPSWLEPPIYDVLTERGNFSLYLHAVDKTLYSSILKGAANYTVFAPNDEAFRHYLSEHNYSSIDEVPVEVLTKIVAYSMVFNRFESARLGDVLSSSVWEEGSSVKKRTSYYKTLYRETIDGKEQWVVDSPADVTAVLTPYKYLPILTSTYFSQGKLLPVDYETFFQGTAYSGLHAAAGSVINKDIYAENGIIHEVSAVNEPLDNLDEMLKANGREEFRNVLETKVGDSYLFMSYLLGENTTEVYKKLYPDRNISAVYCKTYLNLPYLLNNEDYKGTETATTEQQGYTLLVPSNEAVTRFEETVLARARVEKLSDLSLTTLGYFLKAHMVDRIIWPSQFANEQNTNGEFLNGEGIDGPRLEDCVTGSHFASNGVLYDTKEVVKSKYFNTVYSEILLNEDCRTLADVAFGKFFTGDWLIELTKSVLNGNKEVDYLLVLPSDRLLQMDGYSYDEINGKFVNEDAKNAGLSSVDDRLKRLLRMCIFQRTKGATELEDFNGFSALGYDGYGYAVNAYGDVVRFKNNKLQGLGNILDDEEVEVEEMTDFAYNNGRVFRIKDEDIAAGKMLQYSPRKTGSGVAAWADPTLYSRIASYTEQNSDCRLFKQYMDRVYGGSAPSFIKSGTFYTVLIPTDAAIQAAVTTGKIPALPAGSTEFSTEEKPLVERFLQLCFLSGTVVVDDGLPYMEPGKNKSLSLTTAYKLTAADVDLWSANTLVDVYKDESNSLKFRFQDIKSNNWVKVEGTDPVSPVRGEGKSNYMGPLSVIHAVDGIIWFKTNPQE</sequence>
<dbReference type="PANTHER" id="PTHR10900:SF77">
    <property type="entry name" value="FI19380P1"/>
    <property type="match status" value="1"/>
</dbReference>
<accession>A0ABR7C6E8</accession>